<evidence type="ECO:0000313" key="3">
    <source>
        <dbReference type="Proteomes" id="UP001381693"/>
    </source>
</evidence>
<evidence type="ECO:0000313" key="2">
    <source>
        <dbReference type="EMBL" id="KAK7079085.1"/>
    </source>
</evidence>
<evidence type="ECO:0000256" key="1">
    <source>
        <dbReference type="SAM" id="MobiDB-lite"/>
    </source>
</evidence>
<accession>A0AAN8XHF0</accession>
<comment type="caution">
    <text evidence="2">The sequence shown here is derived from an EMBL/GenBank/DDBJ whole genome shotgun (WGS) entry which is preliminary data.</text>
</comment>
<proteinExistence type="predicted"/>
<dbReference type="AlphaFoldDB" id="A0AAN8XHF0"/>
<sequence length="515" mass="59279">MLKSEQIVFCVLYRRALYETNRWAHWVLLATIQILETDSAPALDVISLCKLRDLCLDNILSKDNSRELVTNFKTNDYAPYSANTSVEGGNKCSISEIENEMKYDETILSEEKLNETLLFDEKFNETLLFDEKPDVNLLSEQNMNEVLVSAKQHCIGERCGHGDYKIDYQIYYGHNGNDSRFEHGKTNSECVAHKTKHRRYNAQNIRDHRGDDSKRKEKKVELKIIKDDKDNYQKITLYRHSEHKSEDNYKKRKHLATSEMETGPREKRIINSKVASVGTGIVSTECTVKNNPGTTKKYKIQKKNAKTQVQIDVNNFASQVTEKMLPEFRCKWPRVQRGNSKNKSVQTEECKWDSFTQTSASTDLAEFQAEIEKLSPREKDIHSNIYNKYKHFSCQEMPWKLYEISGLPIKAKRFTPSSLAKGTKNERVLKNSIRNVDSQGKESVSLIDSNNRMSGGSVKKEGVESKEKMFMNAELFHGRLLITRKNKLIAPYIPLLPLSQGILEDPRGPLKVAFP</sequence>
<keyword evidence="3" id="KW-1185">Reference proteome</keyword>
<name>A0AAN8XHF0_HALRR</name>
<gene>
    <name evidence="2" type="ORF">SK128_000290</name>
</gene>
<organism evidence="2 3">
    <name type="scientific">Halocaridina rubra</name>
    <name type="common">Hawaiian red shrimp</name>
    <dbReference type="NCBI Taxonomy" id="373956"/>
    <lineage>
        <taxon>Eukaryota</taxon>
        <taxon>Metazoa</taxon>
        <taxon>Ecdysozoa</taxon>
        <taxon>Arthropoda</taxon>
        <taxon>Crustacea</taxon>
        <taxon>Multicrustacea</taxon>
        <taxon>Malacostraca</taxon>
        <taxon>Eumalacostraca</taxon>
        <taxon>Eucarida</taxon>
        <taxon>Decapoda</taxon>
        <taxon>Pleocyemata</taxon>
        <taxon>Caridea</taxon>
        <taxon>Atyoidea</taxon>
        <taxon>Atyidae</taxon>
        <taxon>Halocaridina</taxon>
    </lineage>
</organism>
<feature type="region of interest" description="Disordered" evidence="1">
    <location>
        <begin position="243"/>
        <end position="264"/>
    </location>
</feature>
<protein>
    <submittedName>
        <fullName evidence="2">Uncharacterized protein</fullName>
    </submittedName>
</protein>
<dbReference type="Proteomes" id="UP001381693">
    <property type="component" value="Unassembled WGS sequence"/>
</dbReference>
<reference evidence="2 3" key="1">
    <citation type="submission" date="2023-11" db="EMBL/GenBank/DDBJ databases">
        <title>Halocaridina rubra genome assembly.</title>
        <authorList>
            <person name="Smith C."/>
        </authorList>
    </citation>
    <scope>NUCLEOTIDE SEQUENCE [LARGE SCALE GENOMIC DNA]</scope>
    <source>
        <strain evidence="2">EP-1</strain>
        <tissue evidence="2">Whole</tissue>
    </source>
</reference>
<dbReference type="EMBL" id="JAXCGZ010007588">
    <property type="protein sequence ID" value="KAK7079085.1"/>
    <property type="molecule type" value="Genomic_DNA"/>
</dbReference>